<evidence type="ECO:0000313" key="3">
    <source>
        <dbReference type="Proteomes" id="UP000230551"/>
    </source>
</evidence>
<gene>
    <name evidence="2" type="ORF">CQY22_002865</name>
</gene>
<dbReference type="AlphaFoldDB" id="A0A2G5PFX1"/>
<proteinExistence type="predicted"/>
<dbReference type="Proteomes" id="UP000230551">
    <property type="component" value="Unassembled WGS sequence"/>
</dbReference>
<keyword evidence="1" id="KW-0472">Membrane</keyword>
<dbReference type="RefSeq" id="WP_090587862.1">
    <property type="nucleotide sequence ID" value="NZ_CP104302.1"/>
</dbReference>
<dbReference type="EMBL" id="PDCN02000002">
    <property type="protein sequence ID" value="PIB77208.1"/>
    <property type="molecule type" value="Genomic_DNA"/>
</dbReference>
<dbReference type="STRING" id="85968.GCA_900073015_01378"/>
<keyword evidence="1" id="KW-1133">Transmembrane helix</keyword>
<sequence length="119" mass="12526">MLEVVYPYPYPQQPPRPTSSGVGIVVQVLCGLIGFGAAGIAGFFGLLVLWSRFSTDPGDDPHGYTLIFGTLLALPCALVAAMTTPFAFPRGYRAKAAAIMTPLCLLGSATLITAWFTAT</sequence>
<evidence type="ECO:0000313" key="2">
    <source>
        <dbReference type="EMBL" id="PIB77208.1"/>
    </source>
</evidence>
<protein>
    <recommendedName>
        <fullName evidence="4">DUF4190 domain-containing protein</fullName>
    </recommendedName>
</protein>
<dbReference type="OrthoDB" id="4571921at2"/>
<feature type="transmembrane region" description="Helical" evidence="1">
    <location>
        <begin position="96"/>
        <end position="118"/>
    </location>
</feature>
<evidence type="ECO:0008006" key="4">
    <source>
        <dbReference type="Google" id="ProtNLM"/>
    </source>
</evidence>
<evidence type="ECO:0000256" key="1">
    <source>
        <dbReference type="SAM" id="Phobius"/>
    </source>
</evidence>
<feature type="transmembrane region" description="Helical" evidence="1">
    <location>
        <begin position="21"/>
        <end position="50"/>
    </location>
</feature>
<feature type="transmembrane region" description="Helical" evidence="1">
    <location>
        <begin position="62"/>
        <end position="84"/>
    </location>
</feature>
<comment type="caution">
    <text evidence="2">The sequence shown here is derived from an EMBL/GenBank/DDBJ whole genome shotgun (WGS) entry which is preliminary data.</text>
</comment>
<keyword evidence="3" id="KW-1185">Reference proteome</keyword>
<organism evidence="2 3">
    <name type="scientific">Mycolicibacterium brumae</name>
    <dbReference type="NCBI Taxonomy" id="85968"/>
    <lineage>
        <taxon>Bacteria</taxon>
        <taxon>Bacillati</taxon>
        <taxon>Actinomycetota</taxon>
        <taxon>Actinomycetes</taxon>
        <taxon>Mycobacteriales</taxon>
        <taxon>Mycobacteriaceae</taxon>
        <taxon>Mycolicibacterium</taxon>
    </lineage>
</organism>
<name>A0A2G5PFX1_9MYCO</name>
<accession>A0A2G5PFX1</accession>
<keyword evidence="1" id="KW-0812">Transmembrane</keyword>
<reference evidence="2 3" key="1">
    <citation type="journal article" date="2017" name="Infect. Genet. Evol.">
        <title>The new phylogeny of the genus Mycobacterium: The old and the news.</title>
        <authorList>
            <person name="Tortoli E."/>
            <person name="Fedrizzi T."/>
            <person name="Meehan C.J."/>
            <person name="Trovato A."/>
            <person name="Grottola A."/>
            <person name="Giacobazzi E."/>
            <person name="Serpini G.F."/>
            <person name="Tagliazucchi S."/>
            <person name="Fabio A."/>
            <person name="Bettua C."/>
            <person name="Bertorelli R."/>
            <person name="Frascaro F."/>
            <person name="De Sanctis V."/>
            <person name="Pecorari M."/>
            <person name="Jousson O."/>
            <person name="Segata N."/>
            <person name="Cirillo D.M."/>
        </authorList>
    </citation>
    <scope>NUCLEOTIDE SEQUENCE [LARGE SCALE GENOMIC DNA]</scope>
    <source>
        <strain evidence="2 3">CIP1034565</strain>
    </source>
</reference>